<evidence type="ECO:0000313" key="6">
    <source>
        <dbReference type="EMBL" id="MFC6835373.1"/>
    </source>
</evidence>
<evidence type="ECO:0000259" key="4">
    <source>
        <dbReference type="PROSITE" id="PS51371"/>
    </source>
</evidence>
<dbReference type="PROSITE" id="PS51371">
    <property type="entry name" value="CBS"/>
    <property type="match status" value="2"/>
</dbReference>
<dbReference type="SUPFAM" id="SSF54631">
    <property type="entry name" value="CBS-domain pair"/>
    <property type="match status" value="1"/>
</dbReference>
<evidence type="ECO:0000256" key="3">
    <source>
        <dbReference type="PROSITE-ProRule" id="PRU01249"/>
    </source>
</evidence>
<dbReference type="PANTHER" id="PTHR43080">
    <property type="entry name" value="CBS DOMAIN-CONTAINING PROTEIN CBSX3, MITOCHONDRIAL"/>
    <property type="match status" value="1"/>
</dbReference>
<feature type="binding site" evidence="3">
    <location>
        <position position="167"/>
    </location>
    <ligand>
        <name>Fe cation</name>
        <dbReference type="ChEBI" id="CHEBI:24875"/>
    </ligand>
</feature>
<keyword evidence="3" id="KW-0862">Zinc</keyword>
<dbReference type="InterPro" id="IPR044065">
    <property type="entry name" value="ACP_MB"/>
</dbReference>
<dbReference type="SMART" id="SM00116">
    <property type="entry name" value="CBS"/>
    <property type="match status" value="2"/>
</dbReference>
<keyword evidence="7" id="KW-1185">Reference proteome</keyword>
<dbReference type="EMBL" id="JBHSXM010000001">
    <property type="protein sequence ID" value="MFC6835373.1"/>
    <property type="molecule type" value="Genomic_DNA"/>
</dbReference>
<feature type="binding site" evidence="3">
    <location>
        <position position="164"/>
    </location>
    <ligand>
        <name>Zn(2+)</name>
        <dbReference type="ChEBI" id="CHEBI:29105"/>
    </ligand>
</feature>
<dbReference type="InterPro" id="IPR046342">
    <property type="entry name" value="CBS_dom_sf"/>
</dbReference>
<dbReference type="GO" id="GO:0046872">
    <property type="term" value="F:metal ion binding"/>
    <property type="evidence" value="ECO:0007669"/>
    <property type="project" value="UniProtKB-KW"/>
</dbReference>
<feature type="binding site" evidence="3">
    <location>
        <position position="164"/>
    </location>
    <ligand>
        <name>Fe cation</name>
        <dbReference type="ChEBI" id="CHEBI:24875"/>
    </ligand>
</feature>
<name>A0ABD5U4X1_9EURY</name>
<comment type="caution">
    <text evidence="6">The sequence shown here is derived from an EMBL/GenBank/DDBJ whole genome shotgun (WGS) entry which is preliminary data.</text>
</comment>
<organism evidence="6 7">
    <name type="scientific">Halomarina ordinaria</name>
    <dbReference type="NCBI Taxonomy" id="3033939"/>
    <lineage>
        <taxon>Archaea</taxon>
        <taxon>Methanobacteriati</taxon>
        <taxon>Methanobacteriota</taxon>
        <taxon>Stenosarchaea group</taxon>
        <taxon>Halobacteria</taxon>
        <taxon>Halobacteriales</taxon>
        <taxon>Natronomonadaceae</taxon>
        <taxon>Halomarina</taxon>
    </lineage>
</organism>
<feature type="binding site" evidence="3">
    <location>
        <position position="145"/>
    </location>
    <ligand>
        <name>Zn(2+)</name>
        <dbReference type="ChEBI" id="CHEBI:29105"/>
    </ligand>
</feature>
<evidence type="ECO:0000256" key="2">
    <source>
        <dbReference type="PROSITE-ProRule" id="PRU00703"/>
    </source>
</evidence>
<evidence type="ECO:0000256" key="1">
    <source>
        <dbReference type="ARBA" id="ARBA00023122"/>
    </source>
</evidence>
<dbReference type="InterPro" id="IPR000644">
    <property type="entry name" value="CBS_dom"/>
</dbReference>
<feature type="binding site" evidence="3">
    <location>
        <position position="148"/>
    </location>
    <ligand>
        <name>Zn(2+)</name>
        <dbReference type="ChEBI" id="CHEBI:29105"/>
    </ligand>
</feature>
<feature type="binding site" evidence="3">
    <location>
        <position position="167"/>
    </location>
    <ligand>
        <name>Zn(2+)</name>
        <dbReference type="ChEBI" id="CHEBI:29105"/>
    </ligand>
</feature>
<dbReference type="AlphaFoldDB" id="A0ABD5U4X1"/>
<feature type="binding site" evidence="3">
    <location>
        <position position="148"/>
    </location>
    <ligand>
        <name>Fe cation</name>
        <dbReference type="ChEBI" id="CHEBI:24875"/>
    </ligand>
</feature>
<keyword evidence="3" id="KW-0408">Iron</keyword>
<keyword evidence="3" id="KW-0479">Metal-binding</keyword>
<dbReference type="RefSeq" id="WP_304447076.1">
    <property type="nucleotide sequence ID" value="NZ_JARRAH010000001.1"/>
</dbReference>
<sequence>MDGSVTVRDAMTRTFVGVTEGDSLPGTAELLLEEGATCAVVLRGRTPVGVVSQAAVLGAYVRGEAEESTVSDVMKTDVETVAPETAVVDASGRFSGSVHRLLVTDGEELLGVLTERDVLTVPHEAGDYDDGLRASTPNYGDQGICEGCGTLTRSLAVADGLALCADCRDM</sequence>
<dbReference type="Proteomes" id="UP001596406">
    <property type="component" value="Unassembled WGS sequence"/>
</dbReference>
<evidence type="ECO:0000313" key="7">
    <source>
        <dbReference type="Proteomes" id="UP001596406"/>
    </source>
</evidence>
<accession>A0ABD5U4X1</accession>
<protein>
    <submittedName>
        <fullName evidence="6">HPP family protein</fullName>
    </submittedName>
</protein>
<proteinExistence type="predicted"/>
<dbReference type="PANTHER" id="PTHR43080:SF2">
    <property type="entry name" value="CBS DOMAIN-CONTAINING PROTEIN"/>
    <property type="match status" value="1"/>
</dbReference>
<keyword evidence="1 2" id="KW-0129">CBS domain</keyword>
<evidence type="ECO:0000259" key="5">
    <source>
        <dbReference type="PROSITE" id="PS51901"/>
    </source>
</evidence>
<dbReference type="Gene3D" id="3.10.580.10">
    <property type="entry name" value="CBS-domain"/>
    <property type="match status" value="1"/>
</dbReference>
<reference evidence="6 7" key="1">
    <citation type="journal article" date="2019" name="Int. J. Syst. Evol. Microbiol.">
        <title>The Global Catalogue of Microorganisms (GCM) 10K type strain sequencing project: providing services to taxonomists for standard genome sequencing and annotation.</title>
        <authorList>
            <consortium name="The Broad Institute Genomics Platform"/>
            <consortium name="The Broad Institute Genome Sequencing Center for Infectious Disease"/>
            <person name="Wu L."/>
            <person name="Ma J."/>
        </authorList>
    </citation>
    <scope>NUCLEOTIDE SEQUENCE [LARGE SCALE GENOMIC DNA]</scope>
    <source>
        <strain evidence="6 7">PSRA2</strain>
    </source>
</reference>
<dbReference type="Pfam" id="PF00571">
    <property type="entry name" value="CBS"/>
    <property type="match status" value="2"/>
</dbReference>
<feature type="domain" description="CBS" evidence="4">
    <location>
        <begin position="74"/>
        <end position="128"/>
    </location>
</feature>
<dbReference type="PROSITE" id="PS51901">
    <property type="entry name" value="ACP_MB"/>
    <property type="match status" value="1"/>
</dbReference>
<feature type="binding site" evidence="3">
    <location>
        <position position="145"/>
    </location>
    <ligand>
        <name>Fe cation</name>
        <dbReference type="ChEBI" id="CHEBI:24875"/>
    </ligand>
</feature>
<feature type="domain" description="CBS" evidence="4">
    <location>
        <begin position="11"/>
        <end position="66"/>
    </location>
</feature>
<gene>
    <name evidence="6" type="ORF">ACFQHK_02490</name>
</gene>
<dbReference type="InterPro" id="IPR051257">
    <property type="entry name" value="Diverse_CBS-Domain"/>
</dbReference>
<feature type="domain" description="ACP-type MB" evidence="5">
    <location>
        <begin position="140"/>
        <end position="170"/>
    </location>
</feature>